<keyword evidence="2" id="KW-1185">Reference proteome</keyword>
<gene>
    <name evidence="1" type="ORF">RND81_06G137000</name>
</gene>
<proteinExistence type="predicted"/>
<organism evidence="1 2">
    <name type="scientific">Saponaria officinalis</name>
    <name type="common">Common soapwort</name>
    <name type="synonym">Lychnis saponaria</name>
    <dbReference type="NCBI Taxonomy" id="3572"/>
    <lineage>
        <taxon>Eukaryota</taxon>
        <taxon>Viridiplantae</taxon>
        <taxon>Streptophyta</taxon>
        <taxon>Embryophyta</taxon>
        <taxon>Tracheophyta</taxon>
        <taxon>Spermatophyta</taxon>
        <taxon>Magnoliopsida</taxon>
        <taxon>eudicotyledons</taxon>
        <taxon>Gunneridae</taxon>
        <taxon>Pentapetalae</taxon>
        <taxon>Caryophyllales</taxon>
        <taxon>Caryophyllaceae</taxon>
        <taxon>Caryophylleae</taxon>
        <taxon>Saponaria</taxon>
    </lineage>
</organism>
<accession>A0AAW1KBL6</accession>
<comment type="caution">
    <text evidence="1">The sequence shown here is derived from an EMBL/GenBank/DDBJ whole genome shotgun (WGS) entry which is preliminary data.</text>
</comment>
<evidence type="ECO:0000313" key="1">
    <source>
        <dbReference type="EMBL" id="KAK9715019.1"/>
    </source>
</evidence>
<name>A0AAW1KBL6_SAPOF</name>
<sequence length="147" mass="16228">MCRLIFILTDASAFNSSSGRDIPSWKKPRMTHPPDSSVRKECHYCHNFGHTKSECYKLKECSHCGLKGHDKENCFGLRNAANRGVRGRGRGAGGRSVGNRFASANFKRGAHHVDVLPAAPEGTYVDDEQLFDPLTDHSPSQCGLQVQ</sequence>
<protein>
    <submittedName>
        <fullName evidence="1">Uncharacterized protein</fullName>
    </submittedName>
</protein>
<dbReference type="AlphaFoldDB" id="A0AAW1KBL6"/>
<dbReference type="SUPFAM" id="SSF57756">
    <property type="entry name" value="Retrovirus zinc finger-like domains"/>
    <property type="match status" value="1"/>
</dbReference>
<dbReference type="GO" id="GO:0003676">
    <property type="term" value="F:nucleic acid binding"/>
    <property type="evidence" value="ECO:0007669"/>
    <property type="project" value="InterPro"/>
</dbReference>
<dbReference type="GO" id="GO:0008270">
    <property type="term" value="F:zinc ion binding"/>
    <property type="evidence" value="ECO:0007669"/>
    <property type="project" value="InterPro"/>
</dbReference>
<dbReference type="EMBL" id="JBDFQZ010000006">
    <property type="protein sequence ID" value="KAK9715019.1"/>
    <property type="molecule type" value="Genomic_DNA"/>
</dbReference>
<dbReference type="InterPro" id="IPR036875">
    <property type="entry name" value="Znf_CCHC_sf"/>
</dbReference>
<dbReference type="Proteomes" id="UP001443914">
    <property type="component" value="Unassembled WGS sequence"/>
</dbReference>
<reference evidence="1" key="1">
    <citation type="submission" date="2024-03" db="EMBL/GenBank/DDBJ databases">
        <title>WGS assembly of Saponaria officinalis var. Norfolk2.</title>
        <authorList>
            <person name="Jenkins J."/>
            <person name="Shu S."/>
            <person name="Grimwood J."/>
            <person name="Barry K."/>
            <person name="Goodstein D."/>
            <person name="Schmutz J."/>
            <person name="Leebens-Mack J."/>
            <person name="Osbourn A."/>
        </authorList>
    </citation>
    <scope>NUCLEOTIDE SEQUENCE [LARGE SCALE GENOMIC DNA]</scope>
    <source>
        <strain evidence="1">JIC</strain>
    </source>
</reference>
<evidence type="ECO:0000313" key="2">
    <source>
        <dbReference type="Proteomes" id="UP001443914"/>
    </source>
</evidence>